<dbReference type="FunFam" id="3.30.930.10:FF:000011">
    <property type="entry name" value="Alanine--tRNA ligase, cytoplasmic"/>
    <property type="match status" value="1"/>
</dbReference>
<dbReference type="GO" id="GO:0005524">
    <property type="term" value="F:ATP binding"/>
    <property type="evidence" value="ECO:0007669"/>
    <property type="project" value="UniProtKB-UniRule"/>
</dbReference>
<dbReference type="PROSITE" id="PS50860">
    <property type="entry name" value="AA_TRNA_LIGASE_II_ALA"/>
    <property type="match status" value="1"/>
</dbReference>
<evidence type="ECO:0000256" key="3">
    <source>
        <dbReference type="ARBA" id="ARBA00017959"/>
    </source>
</evidence>
<feature type="domain" description="Alanyl-transfer RNA synthetases family profile" evidence="15">
    <location>
        <begin position="40"/>
        <end position="777"/>
    </location>
</feature>
<evidence type="ECO:0000256" key="12">
    <source>
        <dbReference type="ARBA" id="ARBA00023146"/>
    </source>
</evidence>
<dbReference type="SMART" id="SM00863">
    <property type="entry name" value="tRNA_SAD"/>
    <property type="match status" value="1"/>
</dbReference>
<keyword evidence="12 14" id="KW-0030">Aminoacyl-tRNA synthetase</keyword>
<comment type="subunit">
    <text evidence="14">Monomer.</text>
</comment>
<dbReference type="GO" id="GO:0004813">
    <property type="term" value="F:alanine-tRNA ligase activity"/>
    <property type="evidence" value="ECO:0007669"/>
    <property type="project" value="UniProtKB-UniRule"/>
</dbReference>
<dbReference type="PANTHER" id="PTHR11777">
    <property type="entry name" value="ALANYL-TRNA SYNTHETASE"/>
    <property type="match status" value="1"/>
</dbReference>
<dbReference type="GO" id="GO:0008270">
    <property type="term" value="F:zinc ion binding"/>
    <property type="evidence" value="ECO:0007669"/>
    <property type="project" value="UniProtKB-UniRule"/>
</dbReference>
<dbReference type="SUPFAM" id="SSF50447">
    <property type="entry name" value="Translation proteins"/>
    <property type="match status" value="1"/>
</dbReference>
<keyword evidence="7 14" id="KW-0547">Nucleotide-binding</keyword>
<comment type="catalytic activity">
    <reaction evidence="13 14">
        <text>tRNA(Ala) + L-alanine + ATP = L-alanyl-tRNA(Ala) + AMP + diphosphate</text>
        <dbReference type="Rhea" id="RHEA:12540"/>
        <dbReference type="Rhea" id="RHEA-COMP:9657"/>
        <dbReference type="Rhea" id="RHEA-COMP:9923"/>
        <dbReference type="ChEBI" id="CHEBI:30616"/>
        <dbReference type="ChEBI" id="CHEBI:33019"/>
        <dbReference type="ChEBI" id="CHEBI:57972"/>
        <dbReference type="ChEBI" id="CHEBI:78442"/>
        <dbReference type="ChEBI" id="CHEBI:78497"/>
        <dbReference type="ChEBI" id="CHEBI:456215"/>
        <dbReference type="EC" id="6.1.1.7"/>
    </reaction>
</comment>
<keyword evidence="4 14" id="KW-0820">tRNA-binding</keyword>
<reference evidence="16 17" key="2">
    <citation type="submission" date="2018-11" db="EMBL/GenBank/DDBJ databases">
        <authorList>
            <consortium name="Pathogen Informatics"/>
        </authorList>
    </citation>
    <scope>NUCLEOTIDE SEQUENCE [LARGE SCALE GENOMIC DNA]</scope>
</reference>
<evidence type="ECO:0000256" key="10">
    <source>
        <dbReference type="ARBA" id="ARBA00022884"/>
    </source>
</evidence>
<evidence type="ECO:0000256" key="8">
    <source>
        <dbReference type="ARBA" id="ARBA00022833"/>
    </source>
</evidence>
<name>A0A0N5D5U3_THECL</name>
<dbReference type="AlphaFoldDB" id="A0A0N5D5U3"/>
<keyword evidence="8 14" id="KW-0862">Zinc</keyword>
<dbReference type="InterPro" id="IPR002318">
    <property type="entry name" value="Ala-tRNA-lgiase_IIc"/>
</dbReference>
<feature type="binding site" evidence="14">
    <location>
        <position position="630"/>
    </location>
    <ligand>
        <name>Zn(2+)</name>
        <dbReference type="ChEBI" id="CHEBI:29105"/>
    </ligand>
</feature>
<dbReference type="Pfam" id="PF01411">
    <property type="entry name" value="tRNA-synt_2c"/>
    <property type="match status" value="1"/>
</dbReference>
<dbReference type="GO" id="GO:0000049">
    <property type="term" value="F:tRNA binding"/>
    <property type="evidence" value="ECO:0007669"/>
    <property type="project" value="UniProtKB-KW"/>
</dbReference>
<dbReference type="Gene3D" id="3.30.930.10">
    <property type="entry name" value="Bira Bifunctional Protein, Domain 2"/>
    <property type="match status" value="1"/>
</dbReference>
<dbReference type="OrthoDB" id="2423964at2759"/>
<dbReference type="InterPro" id="IPR018162">
    <property type="entry name" value="Ala-tRNA-ligase_IIc_anticod-bd"/>
</dbReference>
<comment type="function">
    <text evidence="14">Catalyzes the attachment of alanine to tRNA(Ala) in a two-step reaction: alanine is first activated by ATP to form Ala-AMP and then transferred to the acceptor end of tRNA(Ala). Also edits incorrectly charged tRNA(Ala) via its editing domain.</text>
</comment>
<dbReference type="EC" id="6.1.1.7" evidence="2"/>
<dbReference type="SUPFAM" id="SSF101353">
    <property type="entry name" value="Putative anticodon-binding domain of alanyl-tRNA synthetase (AlaRS)"/>
    <property type="match status" value="1"/>
</dbReference>
<dbReference type="SUPFAM" id="SSF55186">
    <property type="entry name" value="ThrRS/AlaRS common domain"/>
    <property type="match status" value="1"/>
</dbReference>
<comment type="cofactor">
    <cofactor evidence="14">
        <name>Zn(2+)</name>
        <dbReference type="ChEBI" id="CHEBI:29105"/>
    </cofactor>
    <text evidence="14">Binds 1 zinc ion per subunit.</text>
</comment>
<evidence type="ECO:0000256" key="14">
    <source>
        <dbReference type="HAMAP-Rule" id="MF_03133"/>
    </source>
</evidence>
<keyword evidence="6 14" id="KW-0479">Metal-binding</keyword>
<evidence type="ECO:0000259" key="15">
    <source>
        <dbReference type="PROSITE" id="PS50860"/>
    </source>
</evidence>
<proteinExistence type="inferred from homology"/>
<evidence type="ECO:0000256" key="4">
    <source>
        <dbReference type="ARBA" id="ARBA00022555"/>
    </source>
</evidence>
<evidence type="ECO:0000256" key="9">
    <source>
        <dbReference type="ARBA" id="ARBA00022840"/>
    </source>
</evidence>
<keyword evidence="11 14" id="KW-0648">Protein biosynthesis</keyword>
<feature type="binding site" evidence="14">
    <location>
        <position position="738"/>
    </location>
    <ligand>
        <name>Zn(2+)</name>
        <dbReference type="ChEBI" id="CHEBI:29105"/>
    </ligand>
</feature>
<dbReference type="HAMAP" id="MF_00036_B">
    <property type="entry name" value="Ala_tRNA_synth_B"/>
    <property type="match status" value="1"/>
</dbReference>
<evidence type="ECO:0000256" key="6">
    <source>
        <dbReference type="ARBA" id="ARBA00022723"/>
    </source>
</evidence>
<dbReference type="PRINTS" id="PR00980">
    <property type="entry name" value="TRNASYNTHALA"/>
</dbReference>
<gene>
    <name evidence="16" type="ORF">TCLT_LOCUS8375</name>
</gene>
<reference evidence="18" key="1">
    <citation type="submission" date="2017-02" db="UniProtKB">
        <authorList>
            <consortium name="WormBaseParasite"/>
        </authorList>
    </citation>
    <scope>IDENTIFICATION</scope>
</reference>
<protein>
    <recommendedName>
        <fullName evidence="3">Alanine--tRNA ligase</fullName>
        <ecNumber evidence="2">6.1.1.7</ecNumber>
    </recommendedName>
</protein>
<dbReference type="InterPro" id="IPR018163">
    <property type="entry name" value="Thr/Ala-tRNA-synth_IIc_edit"/>
</dbReference>
<dbReference type="InterPro" id="IPR045864">
    <property type="entry name" value="aa-tRNA-synth_II/BPL/LPL"/>
</dbReference>
<comment type="similarity">
    <text evidence="1">Belongs to the class-II aminoacyl-tRNA synthetase family. Alax-L subfamily.</text>
</comment>
<dbReference type="SUPFAM" id="SSF55681">
    <property type="entry name" value="Class II aaRS and biotin synthetases"/>
    <property type="match status" value="1"/>
</dbReference>
<dbReference type="InterPro" id="IPR012947">
    <property type="entry name" value="tRNA_SAD"/>
</dbReference>
<accession>A0A0N5D5U3</accession>
<evidence type="ECO:0000256" key="11">
    <source>
        <dbReference type="ARBA" id="ARBA00022917"/>
    </source>
</evidence>
<dbReference type="NCBIfam" id="TIGR00344">
    <property type="entry name" value="alaS"/>
    <property type="match status" value="1"/>
</dbReference>
<dbReference type="Gene3D" id="3.30.980.10">
    <property type="entry name" value="Threonyl-trna Synthetase, Chain A, domain 2"/>
    <property type="match status" value="1"/>
</dbReference>
<keyword evidence="5 14" id="KW-0436">Ligase</keyword>
<evidence type="ECO:0000256" key="5">
    <source>
        <dbReference type="ARBA" id="ARBA00022598"/>
    </source>
</evidence>
<dbReference type="InterPro" id="IPR050058">
    <property type="entry name" value="Ala-tRNA_ligase"/>
</dbReference>
<dbReference type="Gene3D" id="2.40.30.130">
    <property type="match status" value="1"/>
</dbReference>
<evidence type="ECO:0000256" key="2">
    <source>
        <dbReference type="ARBA" id="ARBA00013168"/>
    </source>
</evidence>
<evidence type="ECO:0000313" key="16">
    <source>
        <dbReference type="EMBL" id="VDN05929.1"/>
    </source>
</evidence>
<evidence type="ECO:0000313" key="18">
    <source>
        <dbReference type="WBParaSite" id="TCLT_0000838601-mRNA-1"/>
    </source>
</evidence>
<dbReference type="PANTHER" id="PTHR11777:SF9">
    <property type="entry name" value="ALANINE--TRNA LIGASE, CYTOPLASMIC"/>
    <property type="match status" value="1"/>
</dbReference>
<feature type="binding site" evidence="14">
    <location>
        <position position="734"/>
    </location>
    <ligand>
        <name>Zn(2+)</name>
        <dbReference type="ChEBI" id="CHEBI:29105"/>
    </ligand>
</feature>
<dbReference type="WBParaSite" id="TCLT_0000838601-mRNA-1">
    <property type="protein sequence ID" value="TCLT_0000838601-mRNA-1"/>
    <property type="gene ID" value="TCLT_0000838601"/>
</dbReference>
<dbReference type="CDD" id="cd00673">
    <property type="entry name" value="AlaRS_core"/>
    <property type="match status" value="1"/>
</dbReference>
<dbReference type="InterPro" id="IPR023033">
    <property type="entry name" value="Ala_tRNA_ligase_euk/bac"/>
</dbReference>
<dbReference type="STRING" id="103827.A0A0N5D5U3"/>
<keyword evidence="10 14" id="KW-0694">RNA-binding</keyword>
<dbReference type="InterPro" id="IPR018164">
    <property type="entry name" value="Ala-tRNA-synth_IIc_N"/>
</dbReference>
<dbReference type="GO" id="GO:0006419">
    <property type="term" value="P:alanyl-tRNA aminoacylation"/>
    <property type="evidence" value="ECO:0007669"/>
    <property type="project" value="InterPro"/>
</dbReference>
<sequence length="842" mass="95323">MDSHFYLVPIWLTVKRVMNQFPPITLLRAWSRAYLHIRYLSAQQVRTSFLQYFEKHDHIYVPSSSVVPEDDSSLTFVSAGMNQFKPLFLGAEYTEGKFAGLRNVVNWQKCIRVGGKHNDFDDVGRDLTHHTFFEMLGNYSFGGYSKAEACRYAWDFLTNVLKIPTNRLYVTYFRGDENMKLEEDFECRDVWINLGVPKDRILGFSSKDNFWEMAETGPCGPCTEIHYDLIGNRDARNLVNSSDATVVEIWNLVFMQFNRDMSSTITKLPKLYIDCGMGFERLVSIVQGLKSSYDTDIFIPFMKIIQEFSKVGKYCGRTGNDDNEKVDTAYRIIADHLRAACIMIADGVKPGSRNRGFLLRRVLRRAALNLTLNLGAERETLSSLVPKFVQTMAVLYESVSSVEKLIAETISSEEQLFWKSFDKGKKLLLQNIAHSPEVLPGEKVWMLSNVHGLPLEIIQQICDKKGLKVDVDGFNQSLEGSQRVQKAQEELWRKIDLKGILSNVNSTDDSGKYNYERIDMGKYEFPKMVGTVMALYDVDGKSVTSLGGGEKGCVIMDSTIFFAEQGGQMYDSGTLRNNLGDVVFSVESVKRRSGYVLHTGEIANNQVVVKGTSLLQSIDSRRRFSLMCGHTVIHILNFSLSRVFGSPVRLLGSFIGPEKLYLDFFIEQVMAVVNEIIESNLTVTVKHISHEDIGCAHKNFSRFDISQGASAAGLFRLITIHSSHLLNQDIIEPCCGTHVLNTGDIGKFVIVGQNARSAGVRRIYAVTGDLAMESILKAEKLNSELILALKNTNDAFVDTRKYIREFHKDLPLPLKPSLYEMIKSIKKRNKRISRELRSLRKN</sequence>
<dbReference type="OMA" id="MSDKSMG"/>
<comment type="domain">
    <text evidence="14">Consists of three domains; the N-terminal catalytic domain, the editing domain and the C-terminal C-Ala domain. The editing domain removes incorrectly charged amino acids, while the C-Ala domain, along with tRNA(Ala), serves as a bridge to cooperatively bring together the editing and aminoacylation centers thus stimulating deacylation of misacylated tRNAs.</text>
</comment>
<dbReference type="GO" id="GO:0005739">
    <property type="term" value="C:mitochondrion"/>
    <property type="evidence" value="ECO:0007669"/>
    <property type="project" value="TreeGrafter"/>
</dbReference>
<dbReference type="GO" id="GO:0002161">
    <property type="term" value="F:aminoacyl-tRNA deacylase activity"/>
    <property type="evidence" value="ECO:0007669"/>
    <property type="project" value="TreeGrafter"/>
</dbReference>
<dbReference type="Proteomes" id="UP000276776">
    <property type="component" value="Unassembled WGS sequence"/>
</dbReference>
<evidence type="ECO:0000256" key="1">
    <source>
        <dbReference type="ARBA" id="ARBA00008429"/>
    </source>
</evidence>
<dbReference type="EMBL" id="UYYF01004623">
    <property type="protein sequence ID" value="VDN05929.1"/>
    <property type="molecule type" value="Genomic_DNA"/>
</dbReference>
<evidence type="ECO:0000256" key="7">
    <source>
        <dbReference type="ARBA" id="ARBA00022741"/>
    </source>
</evidence>
<dbReference type="InterPro" id="IPR018165">
    <property type="entry name" value="Ala-tRNA-synth_IIc_core"/>
</dbReference>
<evidence type="ECO:0000313" key="17">
    <source>
        <dbReference type="Proteomes" id="UP000276776"/>
    </source>
</evidence>
<evidence type="ECO:0000256" key="13">
    <source>
        <dbReference type="ARBA" id="ARBA00048300"/>
    </source>
</evidence>
<keyword evidence="17" id="KW-1185">Reference proteome</keyword>
<dbReference type="Pfam" id="PF07973">
    <property type="entry name" value="tRNA_SAD"/>
    <property type="match status" value="1"/>
</dbReference>
<organism evidence="18">
    <name type="scientific">Thelazia callipaeda</name>
    <name type="common">Oriental eyeworm</name>
    <name type="synonym">Parasitic nematode</name>
    <dbReference type="NCBI Taxonomy" id="103827"/>
    <lineage>
        <taxon>Eukaryota</taxon>
        <taxon>Metazoa</taxon>
        <taxon>Ecdysozoa</taxon>
        <taxon>Nematoda</taxon>
        <taxon>Chromadorea</taxon>
        <taxon>Rhabditida</taxon>
        <taxon>Spirurina</taxon>
        <taxon>Spiruromorpha</taxon>
        <taxon>Thelazioidea</taxon>
        <taxon>Thelaziidae</taxon>
        <taxon>Thelazia</taxon>
    </lineage>
</organism>
<dbReference type="InterPro" id="IPR009000">
    <property type="entry name" value="Transl_B-barrel_sf"/>
</dbReference>
<keyword evidence="9 14" id="KW-0067">ATP-binding</keyword>
<feature type="binding site" evidence="14">
    <location>
        <position position="634"/>
    </location>
    <ligand>
        <name>Zn(2+)</name>
        <dbReference type="ChEBI" id="CHEBI:29105"/>
    </ligand>
</feature>